<comment type="caution">
    <text evidence="2">The sequence shown here is derived from an EMBL/GenBank/DDBJ whole genome shotgun (WGS) entry which is preliminary data.</text>
</comment>
<dbReference type="Pfam" id="PF07444">
    <property type="entry name" value="Ycf66_N"/>
    <property type="match status" value="1"/>
</dbReference>
<dbReference type="EMBL" id="RCBY01000011">
    <property type="protein sequence ID" value="RQH53590.1"/>
    <property type="molecule type" value="Genomic_DNA"/>
</dbReference>
<dbReference type="OrthoDB" id="488439at2"/>
<feature type="transmembrane region" description="Helical" evidence="1">
    <location>
        <begin position="59"/>
        <end position="77"/>
    </location>
</feature>
<evidence type="ECO:0000256" key="1">
    <source>
        <dbReference type="SAM" id="Phobius"/>
    </source>
</evidence>
<feature type="transmembrane region" description="Helical" evidence="1">
    <location>
        <begin position="29"/>
        <end position="52"/>
    </location>
</feature>
<keyword evidence="3" id="KW-1185">Reference proteome</keyword>
<dbReference type="AlphaFoldDB" id="A0A3N6PH89"/>
<keyword evidence="1" id="KW-0812">Transmembrane</keyword>
<evidence type="ECO:0000313" key="2">
    <source>
        <dbReference type="EMBL" id="RQH53590.1"/>
    </source>
</evidence>
<dbReference type="Proteomes" id="UP000269154">
    <property type="component" value="Unassembled WGS sequence"/>
</dbReference>
<organism evidence="2 3">
    <name type="scientific">Okeania hirsuta</name>
    <dbReference type="NCBI Taxonomy" id="1458930"/>
    <lineage>
        <taxon>Bacteria</taxon>
        <taxon>Bacillati</taxon>
        <taxon>Cyanobacteriota</taxon>
        <taxon>Cyanophyceae</taxon>
        <taxon>Oscillatoriophycideae</taxon>
        <taxon>Oscillatoriales</taxon>
        <taxon>Microcoleaceae</taxon>
        <taxon>Okeania</taxon>
    </lineage>
</organism>
<evidence type="ECO:0000313" key="3">
    <source>
        <dbReference type="Proteomes" id="UP000269154"/>
    </source>
</evidence>
<protein>
    <submittedName>
        <fullName evidence="2">Uncharacterized protein</fullName>
    </submittedName>
</protein>
<gene>
    <name evidence="2" type="ORF">D5R40_03605</name>
</gene>
<sequence>MFLLHIILVFLVIKTSLYNIVSHQKAFNIIQWIFVKIFLPIAILLCGGILLYQGWRLDSILSFAIFLLISVSIFLGIKDIFK</sequence>
<proteinExistence type="predicted"/>
<keyword evidence="1" id="KW-0472">Membrane</keyword>
<reference evidence="2 3" key="1">
    <citation type="journal article" date="2018" name="ACS Chem. Biol.">
        <title>Ketoreductase domain dysfunction expands chemodiversity: malyngamide biosynthesis in the cyanobacterium Okeania hirsuta.</title>
        <authorList>
            <person name="Moss N.A."/>
            <person name="Leao T."/>
            <person name="Rankin M."/>
            <person name="McCullough T.M."/>
            <person name="Qu P."/>
            <person name="Korobeynikov A."/>
            <person name="Smith J.L."/>
            <person name="Gerwick L."/>
            <person name="Gerwick W.H."/>
        </authorList>
    </citation>
    <scope>NUCLEOTIDE SEQUENCE [LARGE SCALE GENOMIC DNA]</scope>
    <source>
        <strain evidence="2 3">PAB10Feb10-1</strain>
    </source>
</reference>
<dbReference type="InterPro" id="IPR010004">
    <property type="entry name" value="Uncharacterised_Ycf66"/>
</dbReference>
<accession>A0A3N6PH89</accession>
<name>A0A3N6PH89_9CYAN</name>
<keyword evidence="1" id="KW-1133">Transmembrane helix</keyword>